<reference evidence="2 3" key="1">
    <citation type="submission" date="2021-06" db="EMBL/GenBank/DDBJ databases">
        <title>Complete genome of Haloferula helveola possessing various polysaccharide degrading enzymes.</title>
        <authorList>
            <person name="Takami H."/>
            <person name="Huang C."/>
            <person name="Hamasaki K."/>
        </authorList>
    </citation>
    <scope>NUCLEOTIDE SEQUENCE [LARGE SCALE GENOMIC DNA]</scope>
    <source>
        <strain evidence="2 3">CN-1</strain>
    </source>
</reference>
<evidence type="ECO:0000313" key="2">
    <source>
        <dbReference type="EMBL" id="BCX48377.1"/>
    </source>
</evidence>
<dbReference type="RefSeq" id="WP_338684546.1">
    <property type="nucleotide sequence ID" value="NZ_AP024702.1"/>
</dbReference>
<name>A0ABM7RKX1_9BACT</name>
<gene>
    <name evidence="2" type="ORF">HAHE_22850</name>
</gene>
<sequence length="248" mass="27905">MKRYLALLWLMLPLPLVVLHFSRGQKWLEIDEARVLVIQGEDAEKEGDWEAADSAYREAARLVATEKPDLKLRLDLAQVRTRFRKGEAVEAIDLSEALVNDPSFRAMPGEFREEARELAGRIHYYAAWVMRLEGASRELWMEEAELARQNYRLLVEEFDHGGKPANGSEPAAHQKDLESAVQLQRLSLTELMARPLPKEGQCMACQGLSEQMAKRRGQRGKKPGVGPMREGPPDKGAGLDRFKPGSGS</sequence>
<dbReference type="EMBL" id="AP024702">
    <property type="protein sequence ID" value="BCX48377.1"/>
    <property type="molecule type" value="Genomic_DNA"/>
</dbReference>
<accession>A0ABM7RKX1</accession>
<proteinExistence type="predicted"/>
<dbReference type="Proteomes" id="UP001374893">
    <property type="component" value="Chromosome"/>
</dbReference>
<evidence type="ECO:0008006" key="4">
    <source>
        <dbReference type="Google" id="ProtNLM"/>
    </source>
</evidence>
<evidence type="ECO:0000256" key="1">
    <source>
        <dbReference type="SAM" id="MobiDB-lite"/>
    </source>
</evidence>
<feature type="compositionally biased region" description="Basic and acidic residues" evidence="1">
    <location>
        <begin position="231"/>
        <end position="248"/>
    </location>
</feature>
<keyword evidence="3" id="KW-1185">Reference proteome</keyword>
<evidence type="ECO:0000313" key="3">
    <source>
        <dbReference type="Proteomes" id="UP001374893"/>
    </source>
</evidence>
<feature type="region of interest" description="Disordered" evidence="1">
    <location>
        <begin position="207"/>
        <end position="248"/>
    </location>
</feature>
<organism evidence="2 3">
    <name type="scientific">Haloferula helveola</name>
    <dbReference type="NCBI Taxonomy" id="490095"/>
    <lineage>
        <taxon>Bacteria</taxon>
        <taxon>Pseudomonadati</taxon>
        <taxon>Verrucomicrobiota</taxon>
        <taxon>Verrucomicrobiia</taxon>
        <taxon>Verrucomicrobiales</taxon>
        <taxon>Verrucomicrobiaceae</taxon>
        <taxon>Haloferula</taxon>
    </lineage>
</organism>
<protein>
    <recommendedName>
        <fullName evidence="4">Tetratricopeptide repeat protein</fullName>
    </recommendedName>
</protein>